<sequence>MPDHIAVRVTPRSAKPGLGAWRTGADGREELEIRVAEAPADGAANEAVLRLLANALGISRSELSIISGQTSRHKRLSIPFEAKEARRRLSG</sequence>
<name>A0ABS9VK85_9SPHN</name>
<evidence type="ECO:0000256" key="1">
    <source>
        <dbReference type="ARBA" id="ARBA00010364"/>
    </source>
</evidence>
<dbReference type="RefSeq" id="WP_241445553.1">
    <property type="nucleotide sequence ID" value="NZ_JAKZHW010000001.1"/>
</dbReference>
<gene>
    <name evidence="3" type="ORF">LZ016_02180</name>
</gene>
<comment type="similarity">
    <text evidence="1 2">Belongs to the UPF0235 family.</text>
</comment>
<dbReference type="PANTHER" id="PTHR13420">
    <property type="entry name" value="UPF0235 PROTEIN C15ORF40"/>
    <property type="match status" value="1"/>
</dbReference>
<dbReference type="EMBL" id="JAKZHW010000001">
    <property type="protein sequence ID" value="MCH8614914.1"/>
    <property type="molecule type" value="Genomic_DNA"/>
</dbReference>
<evidence type="ECO:0000256" key="2">
    <source>
        <dbReference type="HAMAP-Rule" id="MF_00634"/>
    </source>
</evidence>
<dbReference type="SMART" id="SM01152">
    <property type="entry name" value="DUF167"/>
    <property type="match status" value="1"/>
</dbReference>
<organism evidence="3 4">
    <name type="scientific">Sphingomonas telluris</name>
    <dbReference type="NCBI Taxonomy" id="2907998"/>
    <lineage>
        <taxon>Bacteria</taxon>
        <taxon>Pseudomonadati</taxon>
        <taxon>Pseudomonadota</taxon>
        <taxon>Alphaproteobacteria</taxon>
        <taxon>Sphingomonadales</taxon>
        <taxon>Sphingomonadaceae</taxon>
        <taxon>Sphingomonas</taxon>
    </lineage>
</organism>
<dbReference type="InterPro" id="IPR003746">
    <property type="entry name" value="DUF167"/>
</dbReference>
<protein>
    <recommendedName>
        <fullName evidence="2">UPF0235 protein LZ016_02180</fullName>
    </recommendedName>
</protein>
<comment type="caution">
    <text evidence="3">The sequence shown here is derived from an EMBL/GenBank/DDBJ whole genome shotgun (WGS) entry which is preliminary data.</text>
</comment>
<dbReference type="PANTHER" id="PTHR13420:SF7">
    <property type="entry name" value="UPF0235 PROTEIN C15ORF40"/>
    <property type="match status" value="1"/>
</dbReference>
<proteinExistence type="inferred from homology"/>
<dbReference type="Proteomes" id="UP001203058">
    <property type="component" value="Unassembled WGS sequence"/>
</dbReference>
<dbReference type="Pfam" id="PF02594">
    <property type="entry name" value="DUF167"/>
    <property type="match status" value="1"/>
</dbReference>
<dbReference type="HAMAP" id="MF_00634">
    <property type="entry name" value="UPF0235"/>
    <property type="match status" value="1"/>
</dbReference>
<accession>A0ABS9VK85</accession>
<evidence type="ECO:0000313" key="3">
    <source>
        <dbReference type="EMBL" id="MCH8614914.1"/>
    </source>
</evidence>
<dbReference type="Gene3D" id="3.30.1200.10">
    <property type="entry name" value="YggU-like"/>
    <property type="match status" value="1"/>
</dbReference>
<dbReference type="NCBIfam" id="TIGR00251">
    <property type="entry name" value="DUF167 family protein"/>
    <property type="match status" value="1"/>
</dbReference>
<keyword evidence="4" id="KW-1185">Reference proteome</keyword>
<dbReference type="InterPro" id="IPR036591">
    <property type="entry name" value="YggU-like_sf"/>
</dbReference>
<dbReference type="SUPFAM" id="SSF69786">
    <property type="entry name" value="YggU-like"/>
    <property type="match status" value="1"/>
</dbReference>
<evidence type="ECO:0000313" key="4">
    <source>
        <dbReference type="Proteomes" id="UP001203058"/>
    </source>
</evidence>
<reference evidence="3 4" key="1">
    <citation type="submission" date="2022-03" db="EMBL/GenBank/DDBJ databases">
        <authorList>
            <person name="Jo J.-H."/>
            <person name="Im W.-T."/>
        </authorList>
    </citation>
    <scope>NUCLEOTIDE SEQUENCE [LARGE SCALE GENOMIC DNA]</scope>
    <source>
        <strain evidence="3 4">SM33</strain>
    </source>
</reference>